<keyword evidence="1" id="KW-0812">Transmembrane</keyword>
<gene>
    <name evidence="2" type="ORF">GCM10023168_09760</name>
</gene>
<dbReference type="RefSeq" id="WP_345202941.1">
    <property type="nucleotide sequence ID" value="NZ_BAABGM010000004.1"/>
</dbReference>
<reference evidence="3" key="1">
    <citation type="journal article" date="2019" name="Int. J. Syst. Evol. Microbiol.">
        <title>The Global Catalogue of Microorganisms (GCM) 10K type strain sequencing project: providing services to taxonomists for standard genome sequencing and annotation.</title>
        <authorList>
            <consortium name="The Broad Institute Genomics Platform"/>
            <consortium name="The Broad Institute Genome Sequencing Center for Infectious Disease"/>
            <person name="Wu L."/>
            <person name="Ma J."/>
        </authorList>
    </citation>
    <scope>NUCLEOTIDE SEQUENCE [LARGE SCALE GENOMIC DNA]</scope>
    <source>
        <strain evidence="3">JCM 17809</strain>
    </source>
</reference>
<evidence type="ECO:0000313" key="2">
    <source>
        <dbReference type="EMBL" id="GAA4400726.1"/>
    </source>
</evidence>
<evidence type="ECO:0000313" key="3">
    <source>
        <dbReference type="Proteomes" id="UP001500945"/>
    </source>
</evidence>
<dbReference type="EMBL" id="BAABGM010000004">
    <property type="protein sequence ID" value="GAA4400726.1"/>
    <property type="molecule type" value="Genomic_DNA"/>
</dbReference>
<keyword evidence="1" id="KW-1133">Transmembrane helix</keyword>
<evidence type="ECO:0000256" key="1">
    <source>
        <dbReference type="SAM" id="Phobius"/>
    </source>
</evidence>
<comment type="caution">
    <text evidence="2">The sequence shown here is derived from an EMBL/GenBank/DDBJ whole genome shotgun (WGS) entry which is preliminary data.</text>
</comment>
<protein>
    <submittedName>
        <fullName evidence="2">Uncharacterized protein</fullName>
    </submittedName>
</protein>
<sequence length="305" mass="32459">MNLDEELRTTLACESERLEPPAVDAHDILARGKLRRLRRTTLQAGAAAAVLTVLGMGVFGFARADRASTWPAIPPTPTTTASAPTWGVLGDWDCGASQCLTAGTHRVRLGIGDEGEPLSAQLLLPWSDWASDGFRHRVWKESGGGSVGLSVYEIRAVPGPQQCDAERVLALEQGVTVNGVVGRLSDLPQFTVAEGPTVVPAFGREAIHLRIQADSLRCEGAASGDQYVLAGILGGDGLGTYGNLIPTVTEGESTLEPGRRVVVDFWVLEVDGQNIVVEARQEGSPTATTVTQLDQVRQSVRFVPE</sequence>
<name>A0ABP8K5Q0_9MICO</name>
<dbReference type="Proteomes" id="UP001500945">
    <property type="component" value="Unassembled WGS sequence"/>
</dbReference>
<keyword evidence="3" id="KW-1185">Reference proteome</keyword>
<proteinExistence type="predicted"/>
<feature type="transmembrane region" description="Helical" evidence="1">
    <location>
        <begin position="41"/>
        <end position="62"/>
    </location>
</feature>
<keyword evidence="1" id="KW-0472">Membrane</keyword>
<organism evidence="2 3">
    <name type="scientific">Fodinibacter luteus</name>
    <dbReference type="NCBI Taxonomy" id="552064"/>
    <lineage>
        <taxon>Bacteria</taxon>
        <taxon>Bacillati</taxon>
        <taxon>Actinomycetota</taxon>
        <taxon>Actinomycetes</taxon>
        <taxon>Micrococcales</taxon>
        <taxon>Intrasporangiaceae</taxon>
        <taxon>Fodinibacter (ex Wang et al. 2009)</taxon>
    </lineage>
</organism>
<accession>A0ABP8K5Q0</accession>